<evidence type="ECO:0000313" key="2">
    <source>
        <dbReference type="EMBL" id="MCB4807006.1"/>
    </source>
</evidence>
<comment type="caution">
    <text evidence="2">The sequence shown here is derived from an EMBL/GenBank/DDBJ whole genome shotgun (WGS) entry which is preliminary data.</text>
</comment>
<gene>
    <name evidence="2" type="ORF">LG651_02000</name>
</gene>
<name>A0A9X1L5S0_9FLAO</name>
<keyword evidence="3" id="KW-1185">Reference proteome</keyword>
<dbReference type="Proteomes" id="UP001139286">
    <property type="component" value="Unassembled WGS sequence"/>
</dbReference>
<reference evidence="2" key="1">
    <citation type="submission" date="2021-10" db="EMBL/GenBank/DDBJ databases">
        <title>Tamlana sargassums sp. nov., and Tamlana laminarinivorans sp. nov., two new bacteria isolated from the brown alga.</title>
        <authorList>
            <person name="Li J."/>
        </authorList>
    </citation>
    <scope>NUCLEOTIDE SEQUENCE</scope>
    <source>
        <strain evidence="2">62-3</strain>
    </source>
</reference>
<dbReference type="InterPro" id="IPR019052">
    <property type="entry name" value="DUF2383"/>
</dbReference>
<organism evidence="2 3">
    <name type="scientific">Neotamlana sargassicola</name>
    <dbReference type="NCBI Taxonomy" id="2883125"/>
    <lineage>
        <taxon>Bacteria</taxon>
        <taxon>Pseudomonadati</taxon>
        <taxon>Bacteroidota</taxon>
        <taxon>Flavobacteriia</taxon>
        <taxon>Flavobacteriales</taxon>
        <taxon>Flavobacteriaceae</taxon>
        <taxon>Neotamlana</taxon>
    </lineage>
</organism>
<evidence type="ECO:0000259" key="1">
    <source>
        <dbReference type="Pfam" id="PF09537"/>
    </source>
</evidence>
<proteinExistence type="predicted"/>
<dbReference type="InterPro" id="IPR012347">
    <property type="entry name" value="Ferritin-like"/>
</dbReference>
<dbReference type="Gene3D" id="1.20.1260.10">
    <property type="match status" value="1"/>
</dbReference>
<evidence type="ECO:0000313" key="3">
    <source>
        <dbReference type="Proteomes" id="UP001139286"/>
    </source>
</evidence>
<dbReference type="AlphaFoldDB" id="A0A9X1L5S0"/>
<feature type="domain" description="DUF2383" evidence="1">
    <location>
        <begin position="5"/>
        <end position="112"/>
    </location>
</feature>
<sequence>MKKILGQLNDLLLVNFEVEKVYDEIVDEVKDDTLRRFFRESAIERNEFSKLINKEIESLGETPERVGALSKNFYKLKTKFKGLLDVENESKLIDEIFMLKQASVNKYNEVLMQPHLPLKVCKTLVKQRDSIQDTLRVFKREYAIVA</sequence>
<protein>
    <submittedName>
        <fullName evidence="2">PA2169 family four-helix-bundle protein</fullName>
    </submittedName>
</protein>
<dbReference type="EMBL" id="JAJAPX010000001">
    <property type="protein sequence ID" value="MCB4807006.1"/>
    <property type="molecule type" value="Genomic_DNA"/>
</dbReference>
<dbReference type="Pfam" id="PF09537">
    <property type="entry name" value="DUF2383"/>
    <property type="match status" value="1"/>
</dbReference>
<accession>A0A9X1L5S0</accession>